<evidence type="ECO:0000313" key="1">
    <source>
        <dbReference type="EMBL" id="GAI38366.1"/>
    </source>
</evidence>
<feature type="non-terminal residue" evidence="1">
    <location>
        <position position="100"/>
    </location>
</feature>
<dbReference type="AlphaFoldDB" id="X1P7D1"/>
<sequence>MKNKEIKAIALIFFLFFPLVIGCPELKAYPFQVGEKLVYTVKFLGISVGEQTLEVKDIVQINEHFAYHLSSRVETSGPIGRLFPLDDRRESFIDTDTLYP</sequence>
<name>X1P7D1_9ZZZZ</name>
<accession>X1P7D1</accession>
<protein>
    <recommendedName>
        <fullName evidence="2">DUF3108 domain-containing protein</fullName>
    </recommendedName>
</protein>
<dbReference type="PROSITE" id="PS51257">
    <property type="entry name" value="PROKAR_LIPOPROTEIN"/>
    <property type="match status" value="1"/>
</dbReference>
<dbReference type="InterPro" id="IPR021457">
    <property type="entry name" value="DUF3108"/>
</dbReference>
<dbReference type="Pfam" id="PF11306">
    <property type="entry name" value="DUF3108"/>
    <property type="match status" value="1"/>
</dbReference>
<proteinExistence type="predicted"/>
<dbReference type="EMBL" id="BARV01026213">
    <property type="protein sequence ID" value="GAI38366.1"/>
    <property type="molecule type" value="Genomic_DNA"/>
</dbReference>
<reference evidence="1" key="1">
    <citation type="journal article" date="2014" name="Front. Microbiol.">
        <title>High frequency of phylogenetically diverse reductive dehalogenase-homologous genes in deep subseafloor sedimentary metagenomes.</title>
        <authorList>
            <person name="Kawai M."/>
            <person name="Futagami T."/>
            <person name="Toyoda A."/>
            <person name="Takaki Y."/>
            <person name="Nishi S."/>
            <person name="Hori S."/>
            <person name="Arai W."/>
            <person name="Tsubouchi T."/>
            <person name="Morono Y."/>
            <person name="Uchiyama I."/>
            <person name="Ito T."/>
            <person name="Fujiyama A."/>
            <person name="Inagaki F."/>
            <person name="Takami H."/>
        </authorList>
    </citation>
    <scope>NUCLEOTIDE SEQUENCE</scope>
    <source>
        <strain evidence="1">Expedition CK06-06</strain>
    </source>
</reference>
<organism evidence="1">
    <name type="scientific">marine sediment metagenome</name>
    <dbReference type="NCBI Taxonomy" id="412755"/>
    <lineage>
        <taxon>unclassified sequences</taxon>
        <taxon>metagenomes</taxon>
        <taxon>ecological metagenomes</taxon>
    </lineage>
</organism>
<evidence type="ECO:0008006" key="2">
    <source>
        <dbReference type="Google" id="ProtNLM"/>
    </source>
</evidence>
<comment type="caution">
    <text evidence="1">The sequence shown here is derived from an EMBL/GenBank/DDBJ whole genome shotgun (WGS) entry which is preliminary data.</text>
</comment>
<gene>
    <name evidence="1" type="ORF">S06H3_42398</name>
</gene>